<dbReference type="AlphaFoldDB" id="A0A8J6ERZ1"/>
<reference evidence="1" key="1">
    <citation type="thesis" date="2020" institute="ProQuest LLC" country="789 East Eisenhower Parkway, Ann Arbor, MI, USA">
        <title>Comparative Genomics and Chromosome Evolution.</title>
        <authorList>
            <person name="Mudd A.B."/>
        </authorList>
    </citation>
    <scope>NUCLEOTIDE SEQUENCE</scope>
    <source>
        <strain evidence="1">HN-11 Male</strain>
        <tissue evidence="1">Kidney and liver</tissue>
    </source>
</reference>
<dbReference type="Proteomes" id="UP000770717">
    <property type="component" value="Unassembled WGS sequence"/>
</dbReference>
<evidence type="ECO:0000313" key="2">
    <source>
        <dbReference type="Proteomes" id="UP000770717"/>
    </source>
</evidence>
<dbReference type="EMBL" id="WNTK01000013">
    <property type="protein sequence ID" value="KAG9474073.1"/>
    <property type="molecule type" value="Genomic_DNA"/>
</dbReference>
<keyword evidence="2" id="KW-1185">Reference proteome</keyword>
<name>A0A8J6ERZ1_ELECQ</name>
<gene>
    <name evidence="1" type="ORF">GDO78_004395</name>
</gene>
<evidence type="ECO:0000313" key="1">
    <source>
        <dbReference type="EMBL" id="KAG9474073.1"/>
    </source>
</evidence>
<accession>A0A8J6ERZ1</accession>
<comment type="caution">
    <text evidence="1">The sequence shown here is derived from an EMBL/GenBank/DDBJ whole genome shotgun (WGS) entry which is preliminary data.</text>
</comment>
<sequence length="124" mass="14554">MAQHKKRERSHNSKQQLFIHAPKNCTMFTQLQKSCTGNRGIRYNANYPYAWIYGILLRHFMISVHEALTCRQQLLGLAFTMAACRTNVRCAYAYVILYRDIIGMAGYCFSLRRGLSWWRDANRP</sequence>
<organism evidence="1 2">
    <name type="scientific">Eleutherodactylus coqui</name>
    <name type="common">Puerto Rican coqui</name>
    <dbReference type="NCBI Taxonomy" id="57060"/>
    <lineage>
        <taxon>Eukaryota</taxon>
        <taxon>Metazoa</taxon>
        <taxon>Chordata</taxon>
        <taxon>Craniata</taxon>
        <taxon>Vertebrata</taxon>
        <taxon>Euteleostomi</taxon>
        <taxon>Amphibia</taxon>
        <taxon>Batrachia</taxon>
        <taxon>Anura</taxon>
        <taxon>Neobatrachia</taxon>
        <taxon>Hyloidea</taxon>
        <taxon>Eleutherodactylidae</taxon>
        <taxon>Eleutherodactylinae</taxon>
        <taxon>Eleutherodactylus</taxon>
        <taxon>Eleutherodactylus</taxon>
    </lineage>
</organism>
<protein>
    <submittedName>
        <fullName evidence="1">Uncharacterized protein</fullName>
    </submittedName>
</protein>
<proteinExistence type="predicted"/>